<dbReference type="SMART" id="SM00989">
    <property type="entry name" value="V4R"/>
    <property type="match status" value="1"/>
</dbReference>
<dbReference type="Proteomes" id="UP000066042">
    <property type="component" value="Chromosome"/>
</dbReference>
<sequence>MPNFGSQVHLHYAGALAQIVEEISGSEWEGHEVKCEAKGDSYCEFVIKRKEE</sequence>
<dbReference type="GeneID" id="95971420"/>
<dbReference type="InterPro" id="IPR004096">
    <property type="entry name" value="V4R"/>
</dbReference>
<dbReference type="EMBL" id="CP013050">
    <property type="protein sequence ID" value="ALM74288.1"/>
    <property type="molecule type" value="Genomic_DNA"/>
</dbReference>
<accession>A0A0S1X9A1</accession>
<organism evidence="2 3">
    <name type="scientific">Thermococcus barophilus</name>
    <dbReference type="NCBI Taxonomy" id="55802"/>
    <lineage>
        <taxon>Archaea</taxon>
        <taxon>Methanobacteriati</taxon>
        <taxon>Methanobacteriota</taxon>
        <taxon>Thermococci</taxon>
        <taxon>Thermococcales</taxon>
        <taxon>Thermococcaceae</taxon>
        <taxon>Thermococcus</taxon>
    </lineage>
</organism>
<name>A0A0S1X9A1_THEBA</name>
<evidence type="ECO:0000259" key="1">
    <source>
        <dbReference type="SMART" id="SM00989"/>
    </source>
</evidence>
<evidence type="ECO:0000313" key="3">
    <source>
        <dbReference type="Proteomes" id="UP000066042"/>
    </source>
</evidence>
<dbReference type="SUPFAM" id="SSF111126">
    <property type="entry name" value="Ligand-binding domain in the NO signalling and Golgi transport"/>
    <property type="match status" value="1"/>
</dbReference>
<dbReference type="InterPro" id="IPR024096">
    <property type="entry name" value="NO_sig/Golgi_transp_ligand-bd"/>
</dbReference>
<dbReference type="Gene3D" id="3.30.1380.20">
    <property type="entry name" value="Trafficking protein particle complex subunit 3"/>
    <property type="match status" value="1"/>
</dbReference>
<dbReference type="RefSeq" id="WP_082585092.1">
    <property type="nucleotide sequence ID" value="NZ_CP013050.1"/>
</dbReference>
<feature type="domain" description="4-vinyl reductase 4VR" evidence="1">
    <location>
        <begin position="1"/>
        <end position="49"/>
    </location>
</feature>
<proteinExistence type="predicted"/>
<gene>
    <name evidence="2" type="ORF">TBCH5v1_0312</name>
</gene>
<dbReference type="AlphaFoldDB" id="A0A0S1X9A1"/>
<reference evidence="2 3" key="1">
    <citation type="journal article" date="2016" name="Genome Announc.">
        <title>Complete genome sequence of the hyperthermophilic and piezophilic archaeon Thermococcus barophilus Ch5, capable of growth at the expense of hydrogenogenesis from carbon monoxide and formate.</title>
        <authorList>
            <person name="Oger P."/>
            <person name="Sokolova T.G."/>
            <person name="Kozhevnikova D.A."/>
            <person name="Taranov E.A."/>
            <person name="Vannier P."/>
            <person name="Lee H.S."/>
            <person name="Kwon K.K."/>
            <person name="Kang S.G."/>
            <person name="Lee J.H."/>
            <person name="Bonch-Osmolovskaya E.A."/>
            <person name="Lebedinsky A.V."/>
        </authorList>
    </citation>
    <scope>NUCLEOTIDE SEQUENCE [LARGE SCALE GENOMIC DNA]</scope>
    <source>
        <strain evidence="3">Ch5</strain>
    </source>
</reference>
<protein>
    <recommendedName>
        <fullName evidence="1">4-vinyl reductase 4VR domain-containing protein</fullName>
    </recommendedName>
</protein>
<evidence type="ECO:0000313" key="2">
    <source>
        <dbReference type="EMBL" id="ALM74288.1"/>
    </source>
</evidence>
<dbReference type="Pfam" id="PF02830">
    <property type="entry name" value="V4R"/>
    <property type="match status" value="1"/>
</dbReference>